<organism evidence="2 3">
    <name type="scientific">Pseudomonas syringae pv. helianthi</name>
    <dbReference type="NCBI Taxonomy" id="251654"/>
    <lineage>
        <taxon>Bacteria</taxon>
        <taxon>Pseudomonadati</taxon>
        <taxon>Pseudomonadota</taxon>
        <taxon>Gammaproteobacteria</taxon>
        <taxon>Pseudomonadales</taxon>
        <taxon>Pseudomonadaceae</taxon>
        <taxon>Pseudomonas</taxon>
    </lineage>
</organism>
<dbReference type="AlphaFoldDB" id="A0A0P9RGH4"/>
<sequence length="56" mass="5834">MLIPKNRLLCACLIAICSDLGGLANLISVIAPPPAAPKTVIYITVQVVQAVHLVTP</sequence>
<gene>
    <name evidence="2" type="ORF">ALO68_200035</name>
</gene>
<feature type="chain" id="PRO_5006167134" description="Secreted protein" evidence="1">
    <location>
        <begin position="25"/>
        <end position="56"/>
    </location>
</feature>
<protein>
    <recommendedName>
        <fullName evidence="4">Secreted protein</fullName>
    </recommendedName>
</protein>
<evidence type="ECO:0000313" key="3">
    <source>
        <dbReference type="Proteomes" id="UP000050557"/>
    </source>
</evidence>
<proteinExistence type="predicted"/>
<dbReference type="EMBL" id="LJQM01000080">
    <property type="protein sequence ID" value="KPX46939.1"/>
    <property type="molecule type" value="Genomic_DNA"/>
</dbReference>
<dbReference type="PATRIC" id="fig|251654.3.peg.5086"/>
<reference evidence="2 3" key="1">
    <citation type="submission" date="2015-09" db="EMBL/GenBank/DDBJ databases">
        <title>Genome announcement of multiple Pseudomonas syringae strains.</title>
        <authorList>
            <person name="Thakur S."/>
            <person name="Wang P.W."/>
            <person name="Gong Y."/>
            <person name="Weir B.S."/>
            <person name="Guttman D.S."/>
        </authorList>
    </citation>
    <scope>NUCLEOTIDE SEQUENCE [LARGE SCALE GENOMIC DNA]</scope>
    <source>
        <strain evidence="2 3">ICMP4531</strain>
    </source>
</reference>
<keyword evidence="1" id="KW-0732">Signal</keyword>
<evidence type="ECO:0000313" key="2">
    <source>
        <dbReference type="EMBL" id="KPX46939.1"/>
    </source>
</evidence>
<evidence type="ECO:0000256" key="1">
    <source>
        <dbReference type="SAM" id="SignalP"/>
    </source>
</evidence>
<feature type="signal peptide" evidence="1">
    <location>
        <begin position="1"/>
        <end position="24"/>
    </location>
</feature>
<evidence type="ECO:0008006" key="4">
    <source>
        <dbReference type="Google" id="ProtNLM"/>
    </source>
</evidence>
<comment type="caution">
    <text evidence="2">The sequence shown here is derived from an EMBL/GenBank/DDBJ whole genome shotgun (WGS) entry which is preliminary data.</text>
</comment>
<name>A0A0P9RGH4_9PSED</name>
<accession>A0A0P9RGH4</accession>
<dbReference type="Proteomes" id="UP000050557">
    <property type="component" value="Unassembled WGS sequence"/>
</dbReference>